<feature type="transmembrane region" description="Helical" evidence="1">
    <location>
        <begin position="405"/>
        <end position="426"/>
    </location>
</feature>
<comment type="caution">
    <text evidence="3">The sequence shown here is derived from an EMBL/GenBank/DDBJ whole genome shotgun (WGS) entry which is preliminary data.</text>
</comment>
<protein>
    <submittedName>
        <fullName evidence="3">Protein BatD</fullName>
    </submittedName>
</protein>
<dbReference type="PANTHER" id="PTHR40940">
    <property type="entry name" value="PROTEIN BATD-RELATED"/>
    <property type="match status" value="1"/>
</dbReference>
<dbReference type="PANTHER" id="PTHR40940:SF1">
    <property type="entry name" value="PROTEIN BATD"/>
    <property type="match status" value="1"/>
</dbReference>
<keyword evidence="4" id="KW-1185">Reference proteome</keyword>
<dbReference type="RefSeq" id="WP_120353675.1">
    <property type="nucleotide sequence ID" value="NZ_RAQO01000004.1"/>
</dbReference>
<dbReference type="EMBL" id="RAQO01000004">
    <property type="protein sequence ID" value="RKF19670.1"/>
    <property type="molecule type" value="Genomic_DNA"/>
</dbReference>
<evidence type="ECO:0000313" key="3">
    <source>
        <dbReference type="EMBL" id="RKF19670.1"/>
    </source>
</evidence>
<reference evidence="3 4" key="1">
    <citation type="submission" date="2018-09" db="EMBL/GenBank/DDBJ databases">
        <authorList>
            <person name="Wang Z."/>
        </authorList>
    </citation>
    <scope>NUCLEOTIDE SEQUENCE [LARGE SCALE GENOMIC DNA]</scope>
    <source>
        <strain evidence="3 4">ALS 81</strain>
    </source>
</reference>
<name>A0A420EG77_9ALTE</name>
<dbReference type="InterPro" id="IPR025738">
    <property type="entry name" value="BatD"/>
</dbReference>
<gene>
    <name evidence="3" type="ORF">DBZ36_04165</name>
</gene>
<feature type="chain" id="PRO_5019100431" evidence="2">
    <location>
        <begin position="23"/>
        <end position="579"/>
    </location>
</feature>
<evidence type="ECO:0000313" key="4">
    <source>
        <dbReference type="Proteomes" id="UP000286482"/>
    </source>
</evidence>
<feature type="signal peptide" evidence="2">
    <location>
        <begin position="1"/>
        <end position="22"/>
    </location>
</feature>
<accession>A0A420EG77</accession>
<dbReference type="Pfam" id="PF13584">
    <property type="entry name" value="BatD"/>
    <property type="match status" value="1"/>
</dbReference>
<dbReference type="AlphaFoldDB" id="A0A420EG77"/>
<dbReference type="Proteomes" id="UP000286482">
    <property type="component" value="Unassembled WGS sequence"/>
</dbReference>
<proteinExistence type="predicted"/>
<evidence type="ECO:0000256" key="2">
    <source>
        <dbReference type="SAM" id="SignalP"/>
    </source>
</evidence>
<sequence>MKLLFRILLLTVFGTAITQASAAYKVSASVNQNPVIAGQAFTLEVVADASLDVSKFDASSLLRAGFVVGSTSTSRNYENINGKSSQETRWITTLLVREAGSYLIPSLNVDGIETQPIQIEAIAMQTMTEDDPAVQMQINIEAETAYVGQALRYQMRLLVADQLEQANILAPNALGAKIEQLGEDERSTEVIQGRRYRVLSRYWLITPQTAGEISITSPHLSGVARTANNSVIAVELEEDPFVLDVKGIPENYDGTWLPSHDVAISESIEPEVLNISAGDGFVRQISITVAGLGVNQLPSLDQDYGADFRAYPEPPVDRTYVKDGVVLSKRVQRTTLIPNKSGNLVLPGISLPWWNTKLDQREIAQIDGRVIIVEPSQTVESIVSVAAQSTENGTHDLSEKPNSKWSWFFASAWIATLLAWLGLFLYKRRQLQGQGLKAQPELLQTTNQESPAQAIEDTNSDEFELFVSNKMATNNKVLSEKQLWQSFEESVEGQEPRQMLTCLDTWLERHPQAMDDIEPIRKVLQELIWNTDAKNNPRDDIRLLEEARKVRVLYISQQNKRSSLPELNGKIELGKEKGS</sequence>
<keyword evidence="1" id="KW-0472">Membrane</keyword>
<organism evidence="3 4">
    <name type="scientific">Alginatibacterium sediminis</name>
    <dbReference type="NCBI Taxonomy" id="2164068"/>
    <lineage>
        <taxon>Bacteria</taxon>
        <taxon>Pseudomonadati</taxon>
        <taxon>Pseudomonadota</taxon>
        <taxon>Gammaproteobacteria</taxon>
        <taxon>Alteromonadales</taxon>
        <taxon>Alteromonadaceae</taxon>
        <taxon>Alginatibacterium</taxon>
    </lineage>
</organism>
<evidence type="ECO:0000256" key="1">
    <source>
        <dbReference type="SAM" id="Phobius"/>
    </source>
</evidence>
<keyword evidence="2" id="KW-0732">Signal</keyword>
<keyword evidence="1" id="KW-1133">Transmembrane helix</keyword>
<keyword evidence="1" id="KW-0812">Transmembrane</keyword>
<dbReference type="OrthoDB" id="5293418at2"/>